<sequence length="73" mass="8771">MQEREIVKYLRLRPQTLLAERCDWEMKVVILDHLDWERVRQLLPADRWRRGCAKTAQSLALFGLIHDSLKILE</sequence>
<proteinExistence type="predicted"/>
<name>A0A410VHZ2_9BRAD</name>
<evidence type="ECO:0000313" key="1">
    <source>
        <dbReference type="EMBL" id="GGI34211.1"/>
    </source>
</evidence>
<dbReference type="Proteomes" id="UP000625079">
    <property type="component" value="Unassembled WGS sequence"/>
</dbReference>
<evidence type="ECO:0000313" key="2">
    <source>
        <dbReference type="EMBL" id="QOZ64499.1"/>
    </source>
</evidence>
<keyword evidence="2" id="KW-0614">Plasmid</keyword>
<evidence type="ECO:0000313" key="4">
    <source>
        <dbReference type="Proteomes" id="UP000625079"/>
    </source>
</evidence>
<dbReference type="EMBL" id="CP030058">
    <property type="protein sequence ID" value="QOZ64499.1"/>
    <property type="molecule type" value="Genomic_DNA"/>
</dbReference>
<gene>
    <name evidence="1" type="ORF">GCM10010987_78270</name>
    <name evidence="2" type="ORF">XH86_38145</name>
</gene>
<reference evidence="1" key="1">
    <citation type="journal article" date="2014" name="Int. J. Syst. Evol. Microbiol.">
        <title>Complete genome sequence of Corynebacterium casei LMG S-19264T (=DSM 44701T), isolated from a smear-ripened cheese.</title>
        <authorList>
            <consortium name="US DOE Joint Genome Institute (JGI-PGF)"/>
            <person name="Walter F."/>
            <person name="Albersmeier A."/>
            <person name="Kalinowski J."/>
            <person name="Ruckert C."/>
        </authorList>
    </citation>
    <scope>NUCLEOTIDE SEQUENCE</scope>
    <source>
        <strain evidence="1">CGMCC 1.15034</strain>
    </source>
</reference>
<organism evidence="1 4">
    <name type="scientific">Bradyrhizobium guangdongense</name>
    <dbReference type="NCBI Taxonomy" id="1325090"/>
    <lineage>
        <taxon>Bacteria</taxon>
        <taxon>Pseudomonadati</taxon>
        <taxon>Pseudomonadota</taxon>
        <taxon>Alphaproteobacteria</taxon>
        <taxon>Hyphomicrobiales</taxon>
        <taxon>Nitrobacteraceae</taxon>
        <taxon>Bradyrhizobium</taxon>
    </lineage>
</organism>
<reference evidence="1" key="3">
    <citation type="submission" date="2022-12" db="EMBL/GenBank/DDBJ databases">
        <authorList>
            <person name="Sun Q."/>
            <person name="Zhou Y."/>
        </authorList>
    </citation>
    <scope>NUCLEOTIDE SEQUENCE</scope>
    <source>
        <strain evidence="1">CGMCC 1.15034</strain>
    </source>
</reference>
<dbReference type="Proteomes" id="UP000593880">
    <property type="component" value="Plasmid unnamed"/>
</dbReference>
<accession>A0A410VHZ2</accession>
<dbReference type="EMBL" id="BMHC01000040">
    <property type="protein sequence ID" value="GGI34211.1"/>
    <property type="molecule type" value="Genomic_DNA"/>
</dbReference>
<dbReference type="AlphaFoldDB" id="A0A410VHZ2"/>
<evidence type="ECO:0000313" key="3">
    <source>
        <dbReference type="Proteomes" id="UP000593880"/>
    </source>
</evidence>
<protein>
    <submittedName>
        <fullName evidence="1">Uncharacterized protein</fullName>
    </submittedName>
</protein>
<geneLocation type="plasmid" evidence="2 3">
    <name>unnamed</name>
</geneLocation>
<keyword evidence="3" id="KW-1185">Reference proteome</keyword>
<reference evidence="2 3" key="2">
    <citation type="submission" date="2018-06" db="EMBL/GenBank/DDBJ databases">
        <title>Comparative genomics of rhizobia nodulating Arachis hypogaea in China.</title>
        <authorList>
            <person name="Li Y."/>
        </authorList>
    </citation>
    <scope>NUCLEOTIDE SEQUENCE [LARGE SCALE GENOMIC DNA]</scope>
    <source>
        <strain evidence="2 3">CCBAU 51658</strain>
        <plasmid evidence="2 3">unnamed</plasmid>
    </source>
</reference>